<dbReference type="GO" id="GO:0016853">
    <property type="term" value="F:isomerase activity"/>
    <property type="evidence" value="ECO:0007669"/>
    <property type="project" value="UniProtKB-KW"/>
</dbReference>
<keyword evidence="2" id="KW-0413">Isomerase</keyword>
<reference evidence="3 4" key="1">
    <citation type="submission" date="2019-08" db="EMBL/GenBank/DDBJ databases">
        <title>Amphibian skin-associated Pigmentiphaga: genome sequence and occurrence across geography and hosts.</title>
        <authorList>
            <person name="Bletz M.C."/>
            <person name="Bunk B."/>
            <person name="Sproeer C."/>
            <person name="Biwer P."/>
            <person name="Reiter S."/>
            <person name="Rabemananjara F.C.E."/>
            <person name="Schulz S."/>
            <person name="Overmann J."/>
            <person name="Vences M."/>
        </authorList>
    </citation>
    <scope>NUCLEOTIDE SEQUENCE [LARGE SCALE GENOMIC DNA]</scope>
    <source>
        <strain evidence="3 4">Mada1488</strain>
    </source>
</reference>
<proteinExistence type="inferred from homology"/>
<accession>A0A5C0B4U5</accession>
<dbReference type="InterPro" id="IPR008928">
    <property type="entry name" value="6-hairpin_glycosidase_sf"/>
</dbReference>
<evidence type="ECO:0000256" key="2">
    <source>
        <dbReference type="ARBA" id="ARBA00023235"/>
    </source>
</evidence>
<dbReference type="Proteomes" id="UP000325161">
    <property type="component" value="Chromosome"/>
</dbReference>
<dbReference type="InterPro" id="IPR012341">
    <property type="entry name" value="6hp_glycosidase-like_sf"/>
</dbReference>
<protein>
    <recommendedName>
        <fullName evidence="5">N-acylglucosamine 2-epimerase</fullName>
    </recommendedName>
</protein>
<gene>
    <name evidence="3" type="ORF">FXN63_18390</name>
</gene>
<dbReference type="GO" id="GO:0005975">
    <property type="term" value="P:carbohydrate metabolic process"/>
    <property type="evidence" value="ECO:0007669"/>
    <property type="project" value="InterPro"/>
</dbReference>
<dbReference type="EMBL" id="CP043046">
    <property type="protein sequence ID" value="QEI07587.1"/>
    <property type="molecule type" value="Genomic_DNA"/>
</dbReference>
<evidence type="ECO:0000313" key="3">
    <source>
        <dbReference type="EMBL" id="QEI07587.1"/>
    </source>
</evidence>
<evidence type="ECO:0000313" key="4">
    <source>
        <dbReference type="Proteomes" id="UP000325161"/>
    </source>
</evidence>
<dbReference type="Gene3D" id="1.50.10.10">
    <property type="match status" value="1"/>
</dbReference>
<keyword evidence="4" id="KW-1185">Reference proteome</keyword>
<dbReference type="RefSeq" id="WP_148816634.1">
    <property type="nucleotide sequence ID" value="NZ_CP043046.1"/>
</dbReference>
<comment type="similarity">
    <text evidence="1">Belongs to the N-acylglucosamine 2-epimerase family.</text>
</comment>
<dbReference type="OrthoDB" id="9806359at2"/>
<dbReference type="PANTHER" id="PTHR15108">
    <property type="entry name" value="N-ACYLGLUCOSAMINE-2-EPIMERASE"/>
    <property type="match status" value="1"/>
</dbReference>
<dbReference type="AlphaFoldDB" id="A0A5C0B4U5"/>
<evidence type="ECO:0000256" key="1">
    <source>
        <dbReference type="ARBA" id="ARBA00008558"/>
    </source>
</evidence>
<sequence length="376" mass="41897">MPFSASSPPSAAFATWVDNVLMPMWRDQGVDARTGFAFEALDRQRQPVVSGFHRTMVAARLGYFYARCAARQPQDPRWRELAATQIGLLDGAFRDTKHGSWHYSIKPDGTPHDAAKDLYTHAFAIFALAEYAGLTGDDRWLAKADEALTGLDKFAAPQGGWWARMSSDFQTGIDAPAQNPLMHCFEAVSHLHRHSAAPAHLARLKDIAQVMQQQFVVPERDRLLELPLGTPDNRVEPGHQFEWFSLAAASPLAEPLGVAPGGLVYRMLQRALYEGLTQDNLVPLACTPDYAIKDPVHRVWTQLEFIRAAHTAYRLHGDASFAEARDRGLAALETHFLQADGWFEVIHAGRVLRAEQPGSSPYHFMTCVDDLYPALR</sequence>
<organism evidence="3 4">
    <name type="scientific">Pigmentiphaga aceris</name>
    <dbReference type="NCBI Taxonomy" id="1940612"/>
    <lineage>
        <taxon>Bacteria</taxon>
        <taxon>Pseudomonadati</taxon>
        <taxon>Pseudomonadota</taxon>
        <taxon>Betaproteobacteria</taxon>
        <taxon>Burkholderiales</taxon>
        <taxon>Alcaligenaceae</taxon>
        <taxon>Pigmentiphaga</taxon>
    </lineage>
</organism>
<dbReference type="KEGG" id="pacr:FXN63_18390"/>
<name>A0A5C0B4U5_9BURK</name>
<dbReference type="InterPro" id="IPR010819">
    <property type="entry name" value="AGE/CE"/>
</dbReference>
<dbReference type="SUPFAM" id="SSF48208">
    <property type="entry name" value="Six-hairpin glycosidases"/>
    <property type="match status" value="1"/>
</dbReference>
<evidence type="ECO:0008006" key="5">
    <source>
        <dbReference type="Google" id="ProtNLM"/>
    </source>
</evidence>
<dbReference type="Pfam" id="PF07221">
    <property type="entry name" value="GlcNAc_2-epim"/>
    <property type="match status" value="1"/>
</dbReference>